<organism evidence="1 2">
    <name type="scientific">Platanthera zijinensis</name>
    <dbReference type="NCBI Taxonomy" id="2320716"/>
    <lineage>
        <taxon>Eukaryota</taxon>
        <taxon>Viridiplantae</taxon>
        <taxon>Streptophyta</taxon>
        <taxon>Embryophyta</taxon>
        <taxon>Tracheophyta</taxon>
        <taxon>Spermatophyta</taxon>
        <taxon>Magnoliopsida</taxon>
        <taxon>Liliopsida</taxon>
        <taxon>Asparagales</taxon>
        <taxon>Orchidaceae</taxon>
        <taxon>Orchidoideae</taxon>
        <taxon>Orchideae</taxon>
        <taxon>Orchidinae</taxon>
        <taxon>Platanthera</taxon>
    </lineage>
</organism>
<comment type="caution">
    <text evidence="1">The sequence shown here is derived from an EMBL/GenBank/DDBJ whole genome shotgun (WGS) entry which is preliminary data.</text>
</comment>
<name>A0AAP0FU18_9ASPA</name>
<gene>
    <name evidence="1" type="ORF">KSP39_PZI024459</name>
</gene>
<reference evidence="1 2" key="1">
    <citation type="journal article" date="2022" name="Nat. Plants">
        <title>Genomes of leafy and leafless Platanthera orchids illuminate the evolution of mycoheterotrophy.</title>
        <authorList>
            <person name="Li M.H."/>
            <person name="Liu K.W."/>
            <person name="Li Z."/>
            <person name="Lu H.C."/>
            <person name="Ye Q.L."/>
            <person name="Zhang D."/>
            <person name="Wang J.Y."/>
            <person name="Li Y.F."/>
            <person name="Zhong Z.M."/>
            <person name="Liu X."/>
            <person name="Yu X."/>
            <person name="Liu D.K."/>
            <person name="Tu X.D."/>
            <person name="Liu B."/>
            <person name="Hao Y."/>
            <person name="Liao X.Y."/>
            <person name="Jiang Y.T."/>
            <person name="Sun W.H."/>
            <person name="Chen J."/>
            <person name="Chen Y.Q."/>
            <person name="Ai Y."/>
            <person name="Zhai J.W."/>
            <person name="Wu S.S."/>
            <person name="Zhou Z."/>
            <person name="Hsiao Y.Y."/>
            <person name="Wu W.L."/>
            <person name="Chen Y.Y."/>
            <person name="Lin Y.F."/>
            <person name="Hsu J.L."/>
            <person name="Li C.Y."/>
            <person name="Wang Z.W."/>
            <person name="Zhao X."/>
            <person name="Zhong W.Y."/>
            <person name="Ma X.K."/>
            <person name="Ma L."/>
            <person name="Huang J."/>
            <person name="Chen G.Z."/>
            <person name="Huang M.Z."/>
            <person name="Huang L."/>
            <person name="Peng D.H."/>
            <person name="Luo Y.B."/>
            <person name="Zou S.Q."/>
            <person name="Chen S.P."/>
            <person name="Lan S."/>
            <person name="Tsai W.C."/>
            <person name="Van de Peer Y."/>
            <person name="Liu Z.J."/>
        </authorList>
    </citation>
    <scope>NUCLEOTIDE SEQUENCE [LARGE SCALE GENOMIC DNA]</scope>
    <source>
        <strain evidence="1">Lor287</strain>
    </source>
</reference>
<protein>
    <submittedName>
        <fullName evidence="1">Uncharacterized protein</fullName>
    </submittedName>
</protein>
<keyword evidence="2" id="KW-1185">Reference proteome</keyword>
<dbReference type="Proteomes" id="UP001418222">
    <property type="component" value="Unassembled WGS sequence"/>
</dbReference>
<dbReference type="AlphaFoldDB" id="A0AAP0FU18"/>
<evidence type="ECO:0000313" key="1">
    <source>
        <dbReference type="EMBL" id="KAK8914015.1"/>
    </source>
</evidence>
<dbReference type="EMBL" id="JBBWWQ010000021">
    <property type="protein sequence ID" value="KAK8914015.1"/>
    <property type="molecule type" value="Genomic_DNA"/>
</dbReference>
<accession>A0AAP0FU18</accession>
<evidence type="ECO:0000313" key="2">
    <source>
        <dbReference type="Proteomes" id="UP001418222"/>
    </source>
</evidence>
<proteinExistence type="predicted"/>
<dbReference type="PANTHER" id="PTHR33168">
    <property type="entry name" value="STRESS INDUCED PROTEIN-RELATED"/>
    <property type="match status" value="1"/>
</dbReference>
<sequence length="147" mass="16914">MDYYRPNLQKQTSCSCFYLDIAGRRRTDDSRRVIRLSDSSSSSPSSYEHDLYSQSNPTLATTARLRLTGLWKMIVGKKRRIFDSSASATRAAYDLDTYAQNFDEGSAWVEPENLSRSFSARFAIPLDVLRRIERDDEFFKRKLSAAC</sequence>